<reference evidence="1 2" key="1">
    <citation type="submission" date="2016-08" db="EMBL/GenBank/DDBJ databases">
        <authorList>
            <consortium name="Lentinula edodes genome sequencing consortium"/>
            <person name="Sakamoto Y."/>
            <person name="Nakade K."/>
            <person name="Sato S."/>
            <person name="Yoshida Y."/>
            <person name="Miyazaki K."/>
            <person name="Natsume S."/>
            <person name="Konno N."/>
        </authorList>
    </citation>
    <scope>NUCLEOTIDE SEQUENCE [LARGE SCALE GENOMIC DNA]</scope>
    <source>
        <strain evidence="1 2">NBRC 111202</strain>
    </source>
</reference>
<gene>
    <name evidence="1" type="ORF">LENED_012819</name>
</gene>
<keyword evidence="2" id="KW-1185">Reference proteome</keyword>
<evidence type="ECO:0000313" key="2">
    <source>
        <dbReference type="Proteomes" id="UP000188533"/>
    </source>
</evidence>
<sequence length="81" mass="8949">MQRDMGFGECRKKKEVTSDSTLAIVLGMEQLWEGIQPDFGSKKMKDKIPEKMVEAEKIAEGAPESAAEKIVGGAPDLLLRR</sequence>
<dbReference type="EMBL" id="BDGU01001851">
    <property type="protein sequence ID" value="GAW10538.1"/>
    <property type="molecule type" value="Genomic_DNA"/>
</dbReference>
<organism evidence="1 2">
    <name type="scientific">Lentinula edodes</name>
    <name type="common">Shiitake mushroom</name>
    <name type="synonym">Lentinus edodes</name>
    <dbReference type="NCBI Taxonomy" id="5353"/>
    <lineage>
        <taxon>Eukaryota</taxon>
        <taxon>Fungi</taxon>
        <taxon>Dikarya</taxon>
        <taxon>Basidiomycota</taxon>
        <taxon>Agaricomycotina</taxon>
        <taxon>Agaricomycetes</taxon>
        <taxon>Agaricomycetidae</taxon>
        <taxon>Agaricales</taxon>
        <taxon>Marasmiineae</taxon>
        <taxon>Omphalotaceae</taxon>
        <taxon>Lentinula</taxon>
    </lineage>
</organism>
<proteinExistence type="predicted"/>
<dbReference type="Proteomes" id="UP000188533">
    <property type="component" value="Unassembled WGS sequence"/>
</dbReference>
<comment type="caution">
    <text evidence="1">The sequence shown here is derived from an EMBL/GenBank/DDBJ whole genome shotgun (WGS) entry which is preliminary data.</text>
</comment>
<dbReference type="AlphaFoldDB" id="A0A1Q3ETN1"/>
<reference evidence="1 2" key="2">
    <citation type="submission" date="2017-02" db="EMBL/GenBank/DDBJ databases">
        <title>A genome survey and senescence transcriptome analysis in Lentinula edodes.</title>
        <authorList>
            <person name="Sakamoto Y."/>
            <person name="Nakade K."/>
            <person name="Sato S."/>
            <person name="Yoshida Y."/>
            <person name="Miyazaki K."/>
            <person name="Natsume S."/>
            <person name="Konno N."/>
        </authorList>
    </citation>
    <scope>NUCLEOTIDE SEQUENCE [LARGE SCALE GENOMIC DNA]</scope>
    <source>
        <strain evidence="1 2">NBRC 111202</strain>
    </source>
</reference>
<accession>A0A1Q3ETN1</accession>
<evidence type="ECO:0000313" key="1">
    <source>
        <dbReference type="EMBL" id="GAW10538.1"/>
    </source>
</evidence>
<name>A0A1Q3ETN1_LENED</name>
<protein>
    <submittedName>
        <fullName evidence="1">Uncharacterized protein</fullName>
    </submittedName>
</protein>